<sequence>MIRSLFLELYSCPFRRLSLRLCSSGSSSQESPRKTLSCHFVNRLEDWRLLPLDLSIWSWANFFEFRRTRVIIGWSTDSRRDAHDLVMLFFLTTQSSFKWMSPHGSRLLLDSHIYKTRRVVHRRPEPSVAFYRPPCDRTPAIRLG</sequence>
<evidence type="ECO:0000313" key="1">
    <source>
        <dbReference type="EMBL" id="KIM46774.1"/>
    </source>
</evidence>
<dbReference type="AlphaFoldDB" id="A0A0C3CRS1"/>
<name>A0A0C3CRS1_HEBCY</name>
<evidence type="ECO:0000313" key="2">
    <source>
        <dbReference type="Proteomes" id="UP000053424"/>
    </source>
</evidence>
<keyword evidence="2" id="KW-1185">Reference proteome</keyword>
<accession>A0A0C3CRS1</accession>
<proteinExistence type="predicted"/>
<dbReference type="Proteomes" id="UP000053424">
    <property type="component" value="Unassembled WGS sequence"/>
</dbReference>
<organism evidence="1 2">
    <name type="scientific">Hebeloma cylindrosporum</name>
    <dbReference type="NCBI Taxonomy" id="76867"/>
    <lineage>
        <taxon>Eukaryota</taxon>
        <taxon>Fungi</taxon>
        <taxon>Dikarya</taxon>
        <taxon>Basidiomycota</taxon>
        <taxon>Agaricomycotina</taxon>
        <taxon>Agaricomycetes</taxon>
        <taxon>Agaricomycetidae</taxon>
        <taxon>Agaricales</taxon>
        <taxon>Agaricineae</taxon>
        <taxon>Hymenogastraceae</taxon>
        <taxon>Hebeloma</taxon>
    </lineage>
</organism>
<dbReference type="HOGENOM" id="CLU_1796705_0_0_1"/>
<reference evidence="2" key="2">
    <citation type="submission" date="2015-01" db="EMBL/GenBank/DDBJ databases">
        <title>Evolutionary Origins and Diversification of the Mycorrhizal Mutualists.</title>
        <authorList>
            <consortium name="DOE Joint Genome Institute"/>
            <consortium name="Mycorrhizal Genomics Consortium"/>
            <person name="Kohler A."/>
            <person name="Kuo A."/>
            <person name="Nagy L.G."/>
            <person name="Floudas D."/>
            <person name="Copeland A."/>
            <person name="Barry K.W."/>
            <person name="Cichocki N."/>
            <person name="Veneault-Fourrey C."/>
            <person name="LaButti K."/>
            <person name="Lindquist E.A."/>
            <person name="Lipzen A."/>
            <person name="Lundell T."/>
            <person name="Morin E."/>
            <person name="Murat C."/>
            <person name="Riley R."/>
            <person name="Ohm R."/>
            <person name="Sun H."/>
            <person name="Tunlid A."/>
            <person name="Henrissat B."/>
            <person name="Grigoriev I.V."/>
            <person name="Hibbett D.S."/>
            <person name="Martin F."/>
        </authorList>
    </citation>
    <scope>NUCLEOTIDE SEQUENCE [LARGE SCALE GENOMIC DNA]</scope>
    <source>
        <strain evidence="2">h7</strain>
    </source>
</reference>
<dbReference type="EMBL" id="KN831770">
    <property type="protein sequence ID" value="KIM46774.1"/>
    <property type="molecule type" value="Genomic_DNA"/>
</dbReference>
<reference evidence="1 2" key="1">
    <citation type="submission" date="2014-04" db="EMBL/GenBank/DDBJ databases">
        <authorList>
            <consortium name="DOE Joint Genome Institute"/>
            <person name="Kuo A."/>
            <person name="Gay G."/>
            <person name="Dore J."/>
            <person name="Kohler A."/>
            <person name="Nagy L.G."/>
            <person name="Floudas D."/>
            <person name="Copeland A."/>
            <person name="Barry K.W."/>
            <person name="Cichocki N."/>
            <person name="Veneault-Fourrey C."/>
            <person name="LaButti K."/>
            <person name="Lindquist E.A."/>
            <person name="Lipzen A."/>
            <person name="Lundell T."/>
            <person name="Morin E."/>
            <person name="Murat C."/>
            <person name="Sun H."/>
            <person name="Tunlid A."/>
            <person name="Henrissat B."/>
            <person name="Grigoriev I.V."/>
            <person name="Hibbett D.S."/>
            <person name="Martin F."/>
            <person name="Nordberg H.P."/>
            <person name="Cantor M.N."/>
            <person name="Hua S.X."/>
        </authorList>
    </citation>
    <scope>NUCLEOTIDE SEQUENCE [LARGE SCALE GENOMIC DNA]</scope>
    <source>
        <strain evidence="2">h7</strain>
    </source>
</reference>
<gene>
    <name evidence="1" type="ORF">M413DRAFT_262379</name>
</gene>
<protein>
    <submittedName>
        <fullName evidence="1">Uncharacterized protein</fullName>
    </submittedName>
</protein>